<dbReference type="RefSeq" id="WP_208236607.1">
    <property type="nucleotide sequence ID" value="NZ_BAAAQU010000001.1"/>
</dbReference>
<keyword evidence="3" id="KW-0472">Membrane</keyword>
<dbReference type="EMBL" id="JAGFBF010000001">
    <property type="protein sequence ID" value="MBO2988892.1"/>
    <property type="molecule type" value="Genomic_DNA"/>
</dbReference>
<accession>A0A939QAZ0</accession>
<dbReference type="Pfam" id="PF01066">
    <property type="entry name" value="CDP-OH_P_transf"/>
    <property type="match status" value="1"/>
</dbReference>
<dbReference type="Proteomes" id="UP000668403">
    <property type="component" value="Unassembled WGS sequence"/>
</dbReference>
<dbReference type="InterPro" id="IPR043130">
    <property type="entry name" value="CDP-OH_PTrfase_TM_dom"/>
</dbReference>
<dbReference type="Gene3D" id="1.20.120.1760">
    <property type="match status" value="1"/>
</dbReference>
<feature type="transmembrane region" description="Helical" evidence="3">
    <location>
        <begin position="174"/>
        <end position="191"/>
    </location>
</feature>
<dbReference type="InterPro" id="IPR000462">
    <property type="entry name" value="CDP-OH_P_trans"/>
</dbReference>
<evidence type="ECO:0000256" key="3">
    <source>
        <dbReference type="SAM" id="Phobius"/>
    </source>
</evidence>
<keyword evidence="3" id="KW-0812">Transmembrane</keyword>
<protein>
    <submittedName>
        <fullName evidence="4">CDP-alcohol phosphatidyltransferase family protein</fullName>
    </submittedName>
</protein>
<dbReference type="InterPro" id="IPR048254">
    <property type="entry name" value="CDP_ALCOHOL_P_TRANSF_CS"/>
</dbReference>
<dbReference type="GO" id="GO:0016020">
    <property type="term" value="C:membrane"/>
    <property type="evidence" value="ECO:0007669"/>
    <property type="project" value="InterPro"/>
</dbReference>
<proteinExistence type="inferred from homology"/>
<sequence length="205" mass="21780">MDGITLAAVLLGVIWPTGVVIALIRRTAPVTLADTVTFGRVLLTGVICAAAVFVFDGALPERTWTVATLTGAALLLDAVDGQVARRTGTSTASGARFDMEADAVLLLVLSVLAALTVGWWVIAIGLLRYVFVVAGWIRPRLRGDLPFSQTRRVIAATQGVVLLAVLLPPTPVPVAIACAALALVLLIWSFARDIERLERSEHEYA</sequence>
<reference evidence="4" key="1">
    <citation type="submission" date="2021-03" db="EMBL/GenBank/DDBJ databases">
        <title>Leucobacter chromiisoli sp. nov., isolated from chromium-containing soil of chemical plant.</title>
        <authorList>
            <person name="Xu Z."/>
        </authorList>
    </citation>
    <scope>NUCLEOTIDE SEQUENCE</scope>
    <source>
        <strain evidence="4">K 70/01</strain>
    </source>
</reference>
<keyword evidence="5" id="KW-1185">Reference proteome</keyword>
<dbReference type="GO" id="GO:0008654">
    <property type="term" value="P:phospholipid biosynthetic process"/>
    <property type="evidence" value="ECO:0007669"/>
    <property type="project" value="InterPro"/>
</dbReference>
<gene>
    <name evidence="4" type="ORF">J4H85_02600</name>
</gene>
<comment type="similarity">
    <text evidence="2">Belongs to the CDP-alcohol phosphatidyltransferase class-I family.</text>
</comment>
<dbReference type="GO" id="GO:0016780">
    <property type="term" value="F:phosphotransferase activity, for other substituted phosphate groups"/>
    <property type="evidence" value="ECO:0007669"/>
    <property type="project" value="InterPro"/>
</dbReference>
<evidence type="ECO:0000256" key="1">
    <source>
        <dbReference type="ARBA" id="ARBA00022679"/>
    </source>
</evidence>
<dbReference type="PROSITE" id="PS00379">
    <property type="entry name" value="CDP_ALCOHOL_P_TRANSF"/>
    <property type="match status" value="1"/>
</dbReference>
<organism evidence="4 5">
    <name type="scientific">Leucobacter tardus</name>
    <dbReference type="NCBI Taxonomy" id="501483"/>
    <lineage>
        <taxon>Bacteria</taxon>
        <taxon>Bacillati</taxon>
        <taxon>Actinomycetota</taxon>
        <taxon>Actinomycetes</taxon>
        <taxon>Micrococcales</taxon>
        <taxon>Microbacteriaceae</taxon>
        <taxon>Leucobacter</taxon>
    </lineage>
</organism>
<feature type="transmembrane region" description="Helical" evidence="3">
    <location>
        <begin position="6"/>
        <end position="24"/>
    </location>
</feature>
<name>A0A939QAZ0_9MICO</name>
<evidence type="ECO:0000256" key="2">
    <source>
        <dbReference type="RuleBase" id="RU003750"/>
    </source>
</evidence>
<feature type="transmembrane region" description="Helical" evidence="3">
    <location>
        <begin position="103"/>
        <end position="131"/>
    </location>
</feature>
<dbReference type="AlphaFoldDB" id="A0A939QAZ0"/>
<feature type="transmembrane region" description="Helical" evidence="3">
    <location>
        <begin position="36"/>
        <end position="55"/>
    </location>
</feature>
<comment type="caution">
    <text evidence="4">The sequence shown here is derived from an EMBL/GenBank/DDBJ whole genome shotgun (WGS) entry which is preliminary data.</text>
</comment>
<evidence type="ECO:0000313" key="4">
    <source>
        <dbReference type="EMBL" id="MBO2988892.1"/>
    </source>
</evidence>
<keyword evidence="3" id="KW-1133">Transmembrane helix</keyword>
<evidence type="ECO:0000313" key="5">
    <source>
        <dbReference type="Proteomes" id="UP000668403"/>
    </source>
</evidence>
<keyword evidence="1 2" id="KW-0808">Transferase</keyword>